<dbReference type="InterPro" id="IPR042100">
    <property type="entry name" value="Bug_dom1"/>
</dbReference>
<dbReference type="PANTHER" id="PTHR42928:SF5">
    <property type="entry name" value="BLR1237 PROTEIN"/>
    <property type="match status" value="1"/>
</dbReference>
<gene>
    <name evidence="2" type="ORF">OF850_01790</name>
</gene>
<dbReference type="RefSeq" id="WP_301587949.1">
    <property type="nucleotide sequence ID" value="NZ_JAPFQI010000001.1"/>
</dbReference>
<dbReference type="Gene3D" id="3.40.190.10">
    <property type="entry name" value="Periplasmic binding protein-like II"/>
    <property type="match status" value="1"/>
</dbReference>
<dbReference type="Gene3D" id="3.40.190.150">
    <property type="entry name" value="Bordetella uptake gene, domain 1"/>
    <property type="match status" value="1"/>
</dbReference>
<proteinExistence type="inferred from homology"/>
<name>A0ABT3NQB3_9PROT</name>
<dbReference type="EMBL" id="JAPFQI010000001">
    <property type="protein sequence ID" value="MCW8084346.1"/>
    <property type="molecule type" value="Genomic_DNA"/>
</dbReference>
<dbReference type="InterPro" id="IPR005064">
    <property type="entry name" value="BUG"/>
</dbReference>
<dbReference type="SUPFAM" id="SSF53850">
    <property type="entry name" value="Periplasmic binding protein-like II"/>
    <property type="match status" value="1"/>
</dbReference>
<accession>A0ABT3NQB3</accession>
<dbReference type="PIRSF" id="PIRSF017082">
    <property type="entry name" value="YflP"/>
    <property type="match status" value="1"/>
</dbReference>
<comment type="caution">
    <text evidence="2">The sequence shown here is derived from an EMBL/GenBank/DDBJ whole genome shotgun (WGS) entry which is preliminary data.</text>
</comment>
<dbReference type="CDD" id="cd13578">
    <property type="entry name" value="PBP2_Bug27"/>
    <property type="match status" value="1"/>
</dbReference>
<comment type="similarity">
    <text evidence="1">Belongs to the UPF0065 (bug) family.</text>
</comment>
<reference evidence="2 3" key="1">
    <citation type="submission" date="2022-10" db="EMBL/GenBank/DDBJ databases">
        <title>Roseococcus glaciei nov., sp. nov., isolated from glacier.</title>
        <authorList>
            <person name="Liu Q."/>
            <person name="Xin Y.-H."/>
        </authorList>
    </citation>
    <scope>NUCLEOTIDE SEQUENCE [LARGE SCALE GENOMIC DNA]</scope>
    <source>
        <strain evidence="2 3">MDT2-1-1</strain>
    </source>
</reference>
<sequence length="292" mass="30988">MLVGFPPGGGVDIVARLVLPRVADRLGQSFVIENRAGANGNIAMDAFAKSGTDGYTLFYGNVGNLAVTNSLYRDLSFDTVRDFVPVAQTMESFLVVAVSNDTPARNLAELMAYARANPGRLNGASAGAGGPTHLALELFKREFGLNIVHVPYRGSAPAIQDLAGGRVQMIIDGYSLMRGAVESGRVRVLAVASARREPLLPEVPTTDEAGAPGFTAGSWHMLMALRGTPQPALDRLEAALDGALRDPELVAAMAQQGVAARFRGQRDAAAFLQAERERWTRVIREAGITAEG</sequence>
<evidence type="ECO:0000313" key="3">
    <source>
        <dbReference type="Proteomes" id="UP001526430"/>
    </source>
</evidence>
<dbReference type="Pfam" id="PF03401">
    <property type="entry name" value="TctC"/>
    <property type="match status" value="1"/>
</dbReference>
<dbReference type="Proteomes" id="UP001526430">
    <property type="component" value="Unassembled WGS sequence"/>
</dbReference>
<organism evidence="2 3">
    <name type="scientific">Sabulicella glaciei</name>
    <dbReference type="NCBI Taxonomy" id="2984948"/>
    <lineage>
        <taxon>Bacteria</taxon>
        <taxon>Pseudomonadati</taxon>
        <taxon>Pseudomonadota</taxon>
        <taxon>Alphaproteobacteria</taxon>
        <taxon>Acetobacterales</taxon>
        <taxon>Acetobacteraceae</taxon>
        <taxon>Sabulicella</taxon>
    </lineage>
</organism>
<dbReference type="PANTHER" id="PTHR42928">
    <property type="entry name" value="TRICARBOXYLATE-BINDING PROTEIN"/>
    <property type="match status" value="1"/>
</dbReference>
<evidence type="ECO:0000256" key="1">
    <source>
        <dbReference type="ARBA" id="ARBA00006987"/>
    </source>
</evidence>
<keyword evidence="3" id="KW-1185">Reference proteome</keyword>
<protein>
    <submittedName>
        <fullName evidence="2">Tripartite tricarboxylate transporter substrate binding protein</fullName>
    </submittedName>
</protein>
<evidence type="ECO:0000313" key="2">
    <source>
        <dbReference type="EMBL" id="MCW8084346.1"/>
    </source>
</evidence>